<evidence type="ECO:0000313" key="4">
    <source>
        <dbReference type="Proteomes" id="UP000239759"/>
    </source>
</evidence>
<comment type="caution">
    <text evidence="3">The sequence shown here is derived from an EMBL/GenBank/DDBJ whole genome shotgun (WGS) entry which is preliminary data.</text>
</comment>
<keyword evidence="1" id="KW-0175">Coiled coil</keyword>
<proteinExistence type="predicted"/>
<dbReference type="Proteomes" id="UP000239759">
    <property type="component" value="Unassembled WGS sequence"/>
</dbReference>
<gene>
    <name evidence="3" type="ORF">C4A77_05825</name>
</gene>
<organism evidence="3 4">
    <name type="scientific">Brevibacillus laterosporus</name>
    <name type="common">Bacillus laterosporus</name>
    <dbReference type="NCBI Taxonomy" id="1465"/>
    <lineage>
        <taxon>Bacteria</taxon>
        <taxon>Bacillati</taxon>
        <taxon>Bacillota</taxon>
        <taxon>Bacilli</taxon>
        <taxon>Bacillales</taxon>
        <taxon>Paenibacillaceae</taxon>
        <taxon>Brevibacillus</taxon>
    </lineage>
</organism>
<name>A0AAP8U6B9_BRELA</name>
<keyword evidence="2" id="KW-0472">Membrane</keyword>
<evidence type="ECO:0000256" key="2">
    <source>
        <dbReference type="SAM" id="Phobius"/>
    </source>
</evidence>
<keyword evidence="2" id="KW-1133">Transmembrane helix</keyword>
<evidence type="ECO:0000313" key="3">
    <source>
        <dbReference type="EMBL" id="PPB08932.1"/>
    </source>
</evidence>
<dbReference type="AlphaFoldDB" id="A0AAP8U6B9"/>
<evidence type="ECO:0000256" key="1">
    <source>
        <dbReference type="SAM" id="Coils"/>
    </source>
</evidence>
<protein>
    <submittedName>
        <fullName evidence="3">Uncharacterized protein</fullName>
    </submittedName>
</protein>
<accession>A0AAP8U6B9</accession>
<feature type="transmembrane region" description="Helical" evidence="2">
    <location>
        <begin position="21"/>
        <end position="43"/>
    </location>
</feature>
<sequence length="213" mass="25334">MIILASCMLVYYGIKFYRSRYHIIFCVSLSVIMAILWTVFAYTGMYKDYGLLVSVIFGLIGFYFHLIGLIRHDLYTNEGVKNKRERKKRINEIIDIIEDAIQNLQEDIERYEMVVKKLEQLEANERKEVESNFLQSLVENCGIEDARDLLEDFKIDLEDYMSDLSNSKRESLEEKYSVLDDIIEALDVYEDDRIQEYIDRLEYCIQELEYTTN</sequence>
<feature type="transmembrane region" description="Helical" evidence="2">
    <location>
        <begin position="49"/>
        <end position="70"/>
    </location>
</feature>
<keyword evidence="2" id="KW-0812">Transmembrane</keyword>
<feature type="coiled-coil region" evidence="1">
    <location>
        <begin position="87"/>
        <end position="170"/>
    </location>
</feature>
<reference evidence="3 4" key="1">
    <citation type="submission" date="2018-02" db="EMBL/GenBank/DDBJ databases">
        <title>Comparative analysis of genomes of three Brevibacillus laterosporus strains producers of potent antimicrobials isolated from silage.</title>
        <authorList>
            <person name="Kojic M."/>
            <person name="Miljkovic M."/>
            <person name="Studholme D."/>
            <person name="Filipic B."/>
        </authorList>
    </citation>
    <scope>NUCLEOTIDE SEQUENCE [LARGE SCALE GENOMIC DNA]</scope>
    <source>
        <strain evidence="3 4">BGSP11</strain>
    </source>
</reference>
<dbReference type="EMBL" id="PRKQ01000005">
    <property type="protein sequence ID" value="PPB08932.1"/>
    <property type="molecule type" value="Genomic_DNA"/>
</dbReference>